<dbReference type="RefSeq" id="XP_067544580.1">
    <property type="nucleotide sequence ID" value="XM_067689106.1"/>
</dbReference>
<gene>
    <name evidence="2" type="ORF">NEDG_01688</name>
</gene>
<dbReference type="GO" id="GO:0005683">
    <property type="term" value="C:U7 snRNP"/>
    <property type="evidence" value="ECO:0007669"/>
    <property type="project" value="TreeGrafter"/>
</dbReference>
<dbReference type="InterPro" id="IPR047575">
    <property type="entry name" value="Sm"/>
</dbReference>
<accession>A0A177EDS5</accession>
<keyword evidence="3" id="KW-1185">Reference proteome</keyword>
<sequence>MEGSPLSHLSQQAKTQSRVVVINRNGRRIEGVLCAADKHFNLLLRAATETRVQEPCGSRGKKRREAVQVFTRDLGNVFIRGDTVIAIHENSHDIET</sequence>
<dbReference type="STRING" id="1805483.A0A177EDS5"/>
<dbReference type="PANTHER" id="PTHR21415:SF1">
    <property type="entry name" value="U7 SNRNA-ASSOCIATED SM-LIKE PROTEIN LSM11"/>
    <property type="match status" value="1"/>
</dbReference>
<evidence type="ECO:0000313" key="3">
    <source>
        <dbReference type="Proteomes" id="UP000185944"/>
    </source>
</evidence>
<dbReference type="Gene3D" id="2.30.30.100">
    <property type="match status" value="1"/>
</dbReference>
<dbReference type="InterPro" id="IPR001163">
    <property type="entry name" value="Sm_dom_euk/arc"/>
</dbReference>
<dbReference type="Pfam" id="PF01423">
    <property type="entry name" value="LSM"/>
    <property type="match status" value="1"/>
</dbReference>
<comment type="caution">
    <text evidence="2">The sequence shown here is derived from an EMBL/GenBank/DDBJ whole genome shotgun (WGS) entry which is preliminary data.</text>
</comment>
<name>A0A177EDS5_9MICR</name>
<dbReference type="PANTHER" id="PTHR21415">
    <property type="entry name" value="U7 SNRNA-ASSOCIATED SM-LIKE PROTEIN LSM11"/>
    <property type="match status" value="1"/>
</dbReference>
<keyword evidence="2" id="KW-0687">Ribonucleoprotein</keyword>
<dbReference type="OrthoDB" id="437526at2759"/>
<dbReference type="AlphaFoldDB" id="A0A177EDS5"/>
<dbReference type="GO" id="GO:0071209">
    <property type="term" value="F:U7 snRNA binding"/>
    <property type="evidence" value="ECO:0007669"/>
    <property type="project" value="InterPro"/>
</dbReference>
<dbReference type="GeneID" id="93648038"/>
<dbReference type="InterPro" id="IPR039267">
    <property type="entry name" value="Lsm11"/>
</dbReference>
<feature type="domain" description="Sm" evidence="1">
    <location>
        <begin position="6"/>
        <end position="93"/>
    </location>
</feature>
<dbReference type="VEuPathDB" id="MicrosporidiaDB:NEDG_01688"/>
<proteinExistence type="predicted"/>
<dbReference type="InterPro" id="IPR010920">
    <property type="entry name" value="LSM_dom_sf"/>
</dbReference>
<dbReference type="SMART" id="SM00651">
    <property type="entry name" value="Sm"/>
    <property type="match status" value="1"/>
</dbReference>
<reference evidence="2 3" key="1">
    <citation type="submission" date="2016-02" db="EMBL/GenBank/DDBJ databases">
        <title>Discovery of a natural microsporidian pathogen with a broad tissue tropism in Caenorhabditis elegans.</title>
        <authorList>
            <person name="Luallen R.J."/>
            <person name="Reinke A.W."/>
            <person name="Tong L."/>
            <person name="Botts M.R."/>
            <person name="Felix M.-A."/>
            <person name="Troemel E.R."/>
        </authorList>
    </citation>
    <scope>NUCLEOTIDE SEQUENCE [LARGE SCALE GENOMIC DNA]</scope>
    <source>
        <strain evidence="2 3">JUm2807</strain>
    </source>
</reference>
<organism evidence="2 3">
    <name type="scientific">Nematocida displodere</name>
    <dbReference type="NCBI Taxonomy" id="1805483"/>
    <lineage>
        <taxon>Eukaryota</taxon>
        <taxon>Fungi</taxon>
        <taxon>Fungi incertae sedis</taxon>
        <taxon>Microsporidia</taxon>
        <taxon>Nematocida</taxon>
    </lineage>
</organism>
<dbReference type="GO" id="GO:0006398">
    <property type="term" value="P:mRNA 3'-end processing by stem-loop binding and cleavage"/>
    <property type="evidence" value="ECO:0007669"/>
    <property type="project" value="TreeGrafter"/>
</dbReference>
<dbReference type="SUPFAM" id="SSF50182">
    <property type="entry name" value="Sm-like ribonucleoproteins"/>
    <property type="match status" value="1"/>
</dbReference>
<dbReference type="EMBL" id="LTDL01000037">
    <property type="protein sequence ID" value="OAG30105.1"/>
    <property type="molecule type" value="Genomic_DNA"/>
</dbReference>
<evidence type="ECO:0000313" key="2">
    <source>
        <dbReference type="EMBL" id="OAG30105.1"/>
    </source>
</evidence>
<dbReference type="Proteomes" id="UP000185944">
    <property type="component" value="Unassembled WGS sequence"/>
</dbReference>
<protein>
    <submittedName>
        <fullName evidence="2">Small nuclear ribonucleoprotein D2</fullName>
    </submittedName>
</protein>
<dbReference type="PROSITE" id="PS52002">
    <property type="entry name" value="SM"/>
    <property type="match status" value="1"/>
</dbReference>
<evidence type="ECO:0000259" key="1">
    <source>
        <dbReference type="PROSITE" id="PS52002"/>
    </source>
</evidence>